<proteinExistence type="predicted"/>
<dbReference type="InterPro" id="IPR052018">
    <property type="entry name" value="PHP_domain"/>
</dbReference>
<dbReference type="AlphaFoldDB" id="A0A429YZY0"/>
<protein>
    <submittedName>
        <fullName evidence="2">Phosphotransferase</fullName>
    </submittedName>
</protein>
<keyword evidence="2" id="KW-0808">Transferase</keyword>
<dbReference type="Proteomes" id="UP000278398">
    <property type="component" value="Unassembled WGS sequence"/>
</dbReference>
<feature type="domain" description="Polymerase/histidinol phosphatase N-terminal" evidence="1">
    <location>
        <begin position="14"/>
        <end position="81"/>
    </location>
</feature>
<dbReference type="InterPro" id="IPR016195">
    <property type="entry name" value="Pol/histidinol_Pase-like"/>
</dbReference>
<dbReference type="GO" id="GO:0035312">
    <property type="term" value="F:5'-3' DNA exonuclease activity"/>
    <property type="evidence" value="ECO:0007669"/>
    <property type="project" value="TreeGrafter"/>
</dbReference>
<name>A0A429YZY0_9HYPH</name>
<accession>A0A429YZY0</accession>
<evidence type="ECO:0000259" key="1">
    <source>
        <dbReference type="SMART" id="SM00481"/>
    </source>
</evidence>
<dbReference type="GO" id="GO:0004534">
    <property type="term" value="F:5'-3' RNA exonuclease activity"/>
    <property type="evidence" value="ECO:0007669"/>
    <property type="project" value="TreeGrafter"/>
</dbReference>
<dbReference type="Gene3D" id="3.20.20.140">
    <property type="entry name" value="Metal-dependent hydrolases"/>
    <property type="match status" value="1"/>
</dbReference>
<dbReference type="OrthoDB" id="9808747at2"/>
<dbReference type="NCBIfam" id="NF038032">
    <property type="entry name" value="CehA_McbA_metalo"/>
    <property type="match status" value="1"/>
</dbReference>
<dbReference type="EMBL" id="RWKW01000028">
    <property type="protein sequence ID" value="RST86980.1"/>
    <property type="molecule type" value="Genomic_DNA"/>
</dbReference>
<dbReference type="GO" id="GO:0016740">
    <property type="term" value="F:transferase activity"/>
    <property type="evidence" value="ECO:0007669"/>
    <property type="project" value="UniProtKB-KW"/>
</dbReference>
<dbReference type="PANTHER" id="PTHR42924">
    <property type="entry name" value="EXONUCLEASE"/>
    <property type="match status" value="1"/>
</dbReference>
<organism evidence="2 3">
    <name type="scientific">Aquibium carbonis</name>
    <dbReference type="NCBI Taxonomy" id="2495581"/>
    <lineage>
        <taxon>Bacteria</taxon>
        <taxon>Pseudomonadati</taxon>
        <taxon>Pseudomonadota</taxon>
        <taxon>Alphaproteobacteria</taxon>
        <taxon>Hyphomicrobiales</taxon>
        <taxon>Phyllobacteriaceae</taxon>
        <taxon>Aquibium</taxon>
    </lineage>
</organism>
<reference evidence="2 3" key="1">
    <citation type="submission" date="2018-12" db="EMBL/GenBank/DDBJ databases">
        <title>Mesorhizobium carbonis sp. nov., isolated from coal mine water.</title>
        <authorList>
            <person name="Xin W."/>
            <person name="Xu Z."/>
            <person name="Xiang F."/>
            <person name="Zhang J."/>
            <person name="Xi L."/>
            <person name="Liu J."/>
        </authorList>
    </citation>
    <scope>NUCLEOTIDE SEQUENCE [LARGE SCALE GENOMIC DNA]</scope>
    <source>
        <strain evidence="2 3">B2.3</strain>
    </source>
</reference>
<comment type="caution">
    <text evidence="2">The sequence shown here is derived from an EMBL/GenBank/DDBJ whole genome shotgun (WGS) entry which is preliminary data.</text>
</comment>
<dbReference type="PANTHER" id="PTHR42924:SF11">
    <property type="entry name" value="POLYMERASE_HISTIDINOL PHOSPHATASE N-TERMINAL DOMAIN-CONTAINING PROTEIN"/>
    <property type="match status" value="1"/>
</dbReference>
<evidence type="ECO:0000313" key="3">
    <source>
        <dbReference type="Proteomes" id="UP000278398"/>
    </source>
</evidence>
<gene>
    <name evidence="2" type="ORF">EJC49_07845</name>
</gene>
<dbReference type="SUPFAM" id="SSF89550">
    <property type="entry name" value="PHP domain-like"/>
    <property type="match status" value="1"/>
</dbReference>
<evidence type="ECO:0000313" key="2">
    <source>
        <dbReference type="EMBL" id="RST86980.1"/>
    </source>
</evidence>
<dbReference type="RefSeq" id="WP_126698996.1">
    <property type="nucleotide sequence ID" value="NZ_RWKW01000028.1"/>
</dbReference>
<keyword evidence="3" id="KW-1185">Reference proteome</keyword>
<dbReference type="SMART" id="SM00481">
    <property type="entry name" value="POLIIIAc"/>
    <property type="match status" value="1"/>
</dbReference>
<sequence length="296" mass="32327">MLTAFTSSGRFLRGNLHCHSSRSDGDPTPERVCAFYREAGYDFISLTDHFMERFGYPIVDTTGFRAEGFTTLIGAELHAPGLGNGEIWHLVANGLPLDFARPQSGEGAAELAQRAIDAGAFVSLAHPGWYGLTLNDALALPEVHAVEVFNSICDWETGRGDGGYLIDQMLNAGRHAGVIATDDAHRYQGEACRAWVMVKAEENTPEAILSALKAGAYYASQGPEIRHVEIDRDWLNVETSPVDSVWLVGHASRSKVVMGPGITHARLPLEKFSQGWARLVVRDGQGRHAWSNSLRV</sequence>
<dbReference type="InterPro" id="IPR003141">
    <property type="entry name" value="Pol/His_phosphatase_N"/>
</dbReference>